<evidence type="ECO:0000313" key="1">
    <source>
        <dbReference type="EMBL" id="GAA3686093.1"/>
    </source>
</evidence>
<proteinExistence type="predicted"/>
<name>A0ABP7CEN6_9MICC</name>
<gene>
    <name evidence="1" type="ORF">GCM10023081_24340</name>
</gene>
<comment type="caution">
    <text evidence="1">The sequence shown here is derived from an EMBL/GenBank/DDBJ whole genome shotgun (WGS) entry which is preliminary data.</text>
</comment>
<reference evidence="2" key="1">
    <citation type="journal article" date="2019" name="Int. J. Syst. Evol. Microbiol.">
        <title>The Global Catalogue of Microorganisms (GCM) 10K type strain sequencing project: providing services to taxonomists for standard genome sequencing and annotation.</title>
        <authorList>
            <consortium name="The Broad Institute Genomics Platform"/>
            <consortium name="The Broad Institute Genome Sequencing Center for Infectious Disease"/>
            <person name="Wu L."/>
            <person name="Ma J."/>
        </authorList>
    </citation>
    <scope>NUCLEOTIDE SEQUENCE [LARGE SCALE GENOMIC DNA]</scope>
    <source>
        <strain evidence="2">JCM 30742</strain>
    </source>
</reference>
<dbReference type="Proteomes" id="UP001500752">
    <property type="component" value="Unassembled WGS sequence"/>
</dbReference>
<protein>
    <recommendedName>
        <fullName evidence="3">Alpha/beta hydrolase</fullName>
    </recommendedName>
</protein>
<keyword evidence="2" id="KW-1185">Reference proteome</keyword>
<accession>A0ABP7CEN6</accession>
<dbReference type="Gene3D" id="3.40.50.1820">
    <property type="entry name" value="alpha/beta hydrolase"/>
    <property type="match status" value="1"/>
</dbReference>
<organism evidence="1 2">
    <name type="scientific">Arthrobacter ginkgonis</name>
    <dbReference type="NCBI Taxonomy" id="1630594"/>
    <lineage>
        <taxon>Bacteria</taxon>
        <taxon>Bacillati</taxon>
        <taxon>Actinomycetota</taxon>
        <taxon>Actinomycetes</taxon>
        <taxon>Micrococcales</taxon>
        <taxon>Micrococcaceae</taxon>
        <taxon>Arthrobacter</taxon>
    </lineage>
</organism>
<evidence type="ECO:0008006" key="3">
    <source>
        <dbReference type="Google" id="ProtNLM"/>
    </source>
</evidence>
<evidence type="ECO:0000313" key="2">
    <source>
        <dbReference type="Proteomes" id="UP001500752"/>
    </source>
</evidence>
<dbReference type="SUPFAM" id="SSF53474">
    <property type="entry name" value="alpha/beta-Hydrolases"/>
    <property type="match status" value="1"/>
</dbReference>
<dbReference type="InterPro" id="IPR029058">
    <property type="entry name" value="AB_hydrolase_fold"/>
</dbReference>
<dbReference type="EMBL" id="BAABEO010000017">
    <property type="protein sequence ID" value="GAA3686093.1"/>
    <property type="molecule type" value="Genomic_DNA"/>
</dbReference>
<dbReference type="RefSeq" id="WP_345151089.1">
    <property type="nucleotide sequence ID" value="NZ_BAABEO010000017.1"/>
</dbReference>
<sequence>MARIVGIHGIGHQVSSGPQLAEEWWPAIVGGLEAAGRQEEAAGLGRADVRVVFFGSLFREPSVRLAAASRGAPGDPAGEAPVSDDGDEAELIREFYREAVWQDVSAERGTGRPTLAALGVQEMLARLLKSPTFADVAQSLFVGNLRQATAYLNDPKVRDQAMARAAKEIQADTRVLIGHSLGSVVAYELLATGRYPQVGLLLTAGSPLGIPNVVFDKLLPAPVNGKGSWPGAVARWVNLADRHDVVALVKRLAPLFPAPAGFPPLEDYRVDNGHSPHDAAAYLNADVAGRAIGEALSAPTAGT</sequence>